<evidence type="ECO:0000313" key="9">
    <source>
        <dbReference type="Proteomes" id="UP000774617"/>
    </source>
</evidence>
<keyword evidence="9" id="KW-1185">Reference proteome</keyword>
<evidence type="ECO:0000256" key="4">
    <source>
        <dbReference type="ARBA" id="ARBA00022454"/>
    </source>
</evidence>
<evidence type="ECO:0000313" key="8">
    <source>
        <dbReference type="EMBL" id="KAH7039076.1"/>
    </source>
</evidence>
<comment type="similarity">
    <text evidence="3">Belongs to the CENP-K/MCM22 family.</text>
</comment>
<accession>A0ABQ8G0C9</accession>
<dbReference type="PANTHER" id="PTHR14401:SF6">
    <property type="entry name" value="CENTROMERE PROTEIN K"/>
    <property type="match status" value="1"/>
</dbReference>
<keyword evidence="6" id="KW-0539">Nucleus</keyword>
<evidence type="ECO:0000256" key="5">
    <source>
        <dbReference type="ARBA" id="ARBA00023054"/>
    </source>
</evidence>
<sequence length="353" mass="39286">MDLTRSDALPAIHRYAAKLTSAQQAQREVDIPDHTAFGVQLDQTVHELQDRVGELQRALNELRTSSRQRVLHTPSSHARERLRQLRVLKDAYEHIAPAKPPLPISSSVLPALLTTSIIRQCIVEASDVVRATRAKLVTAQRDLEREEKSVQDAYAITRSLESRVAQVGFATQDRVAKPSSQFAQELLIATRKRKQRYDIDSRRLQSALENFIEEHLAASVAAEDLGGPVVGELMDIDEETLAAGFSQHGKVRPLKQGKAAVDKRQRRIDDTWGRMAAVGDEPLTEKDAAATDVKSLIEDLLQALVGESDGGEYVELTRDSAAARFLVRAKVAQLHPKDARKMRLVDFGRDLDM</sequence>
<name>A0ABQ8G0C9_9PEZI</name>
<evidence type="ECO:0000256" key="6">
    <source>
        <dbReference type="ARBA" id="ARBA00023242"/>
    </source>
</evidence>
<protein>
    <recommendedName>
        <fullName evidence="10">Centromere protein Cenp-K</fullName>
    </recommendedName>
</protein>
<organism evidence="8 9">
    <name type="scientific">Macrophomina phaseolina</name>
    <dbReference type="NCBI Taxonomy" id="35725"/>
    <lineage>
        <taxon>Eukaryota</taxon>
        <taxon>Fungi</taxon>
        <taxon>Dikarya</taxon>
        <taxon>Ascomycota</taxon>
        <taxon>Pezizomycotina</taxon>
        <taxon>Dothideomycetes</taxon>
        <taxon>Dothideomycetes incertae sedis</taxon>
        <taxon>Botryosphaeriales</taxon>
        <taxon>Botryosphaeriaceae</taxon>
        <taxon>Macrophomina</taxon>
    </lineage>
</organism>
<keyword evidence="5" id="KW-0175">Coiled coil</keyword>
<comment type="subcellular location">
    <subcellularLocation>
        <location evidence="2">Chromosome</location>
        <location evidence="2">Centromere</location>
    </subcellularLocation>
    <subcellularLocation>
        <location evidence="1">Nucleus</location>
    </subcellularLocation>
</comment>
<reference evidence="8 9" key="1">
    <citation type="journal article" date="2021" name="Nat. Commun.">
        <title>Genetic determinants of endophytism in the Arabidopsis root mycobiome.</title>
        <authorList>
            <person name="Mesny F."/>
            <person name="Miyauchi S."/>
            <person name="Thiergart T."/>
            <person name="Pickel B."/>
            <person name="Atanasova L."/>
            <person name="Karlsson M."/>
            <person name="Huettel B."/>
            <person name="Barry K.W."/>
            <person name="Haridas S."/>
            <person name="Chen C."/>
            <person name="Bauer D."/>
            <person name="Andreopoulos W."/>
            <person name="Pangilinan J."/>
            <person name="LaButti K."/>
            <person name="Riley R."/>
            <person name="Lipzen A."/>
            <person name="Clum A."/>
            <person name="Drula E."/>
            <person name="Henrissat B."/>
            <person name="Kohler A."/>
            <person name="Grigoriev I.V."/>
            <person name="Martin F.M."/>
            <person name="Hacquard S."/>
        </authorList>
    </citation>
    <scope>NUCLEOTIDE SEQUENCE [LARGE SCALE GENOMIC DNA]</scope>
    <source>
        <strain evidence="8 9">MPI-SDFR-AT-0080</strain>
    </source>
</reference>
<evidence type="ECO:0000256" key="1">
    <source>
        <dbReference type="ARBA" id="ARBA00004123"/>
    </source>
</evidence>
<evidence type="ECO:0000256" key="2">
    <source>
        <dbReference type="ARBA" id="ARBA00004584"/>
    </source>
</evidence>
<dbReference type="EMBL" id="JAGTJR010000030">
    <property type="protein sequence ID" value="KAH7039076.1"/>
    <property type="molecule type" value="Genomic_DNA"/>
</dbReference>
<dbReference type="InterPro" id="IPR020993">
    <property type="entry name" value="Centromere_CenpK"/>
</dbReference>
<evidence type="ECO:0000256" key="7">
    <source>
        <dbReference type="ARBA" id="ARBA00023328"/>
    </source>
</evidence>
<dbReference type="PANTHER" id="PTHR14401">
    <property type="entry name" value="CENTROMERE PROTEIN K"/>
    <property type="match status" value="1"/>
</dbReference>
<proteinExistence type="inferred from homology"/>
<evidence type="ECO:0000256" key="3">
    <source>
        <dbReference type="ARBA" id="ARBA00005795"/>
    </source>
</evidence>
<evidence type="ECO:0008006" key="10">
    <source>
        <dbReference type="Google" id="ProtNLM"/>
    </source>
</evidence>
<keyword evidence="7" id="KW-0137">Centromere</keyword>
<keyword evidence="4" id="KW-0158">Chromosome</keyword>
<comment type="caution">
    <text evidence="8">The sequence shown here is derived from an EMBL/GenBank/DDBJ whole genome shotgun (WGS) entry which is preliminary data.</text>
</comment>
<gene>
    <name evidence="8" type="ORF">B0J12DRAFT_246495</name>
</gene>
<dbReference type="Proteomes" id="UP000774617">
    <property type="component" value="Unassembled WGS sequence"/>
</dbReference>